<evidence type="ECO:0000256" key="1">
    <source>
        <dbReference type="SAM" id="Phobius"/>
    </source>
</evidence>
<proteinExistence type="predicted"/>
<accession>A0ABP8A4C8</accession>
<evidence type="ECO:0000313" key="2">
    <source>
        <dbReference type="EMBL" id="GAA4177468.1"/>
    </source>
</evidence>
<sequence length="101" mass="11661">MTTVLSLENTITMVKAKDIGLILRDRMGKWSSYNIPLLKECHLKDKIVRSNELEGIFVIGNIATGLYIFSLYKNRFIDLMGKSIGMEEICEHFDEYKQTLI</sequence>
<dbReference type="Proteomes" id="UP001500167">
    <property type="component" value="Unassembled WGS sequence"/>
</dbReference>
<keyword evidence="1" id="KW-1133">Transmembrane helix</keyword>
<comment type="caution">
    <text evidence="2">The sequence shown here is derived from an EMBL/GenBank/DDBJ whole genome shotgun (WGS) entry which is preliminary data.</text>
</comment>
<evidence type="ECO:0000313" key="3">
    <source>
        <dbReference type="Proteomes" id="UP001500167"/>
    </source>
</evidence>
<organism evidence="2 3">
    <name type="scientific">Sphingobacterium ginsenosidimutans</name>
    <dbReference type="NCBI Taxonomy" id="687845"/>
    <lineage>
        <taxon>Bacteria</taxon>
        <taxon>Pseudomonadati</taxon>
        <taxon>Bacteroidota</taxon>
        <taxon>Sphingobacteriia</taxon>
        <taxon>Sphingobacteriales</taxon>
        <taxon>Sphingobacteriaceae</taxon>
        <taxon>Sphingobacterium</taxon>
    </lineage>
</organism>
<gene>
    <name evidence="2" type="ORF">GCM10022218_26360</name>
</gene>
<reference evidence="3" key="1">
    <citation type="journal article" date="2019" name="Int. J. Syst. Evol. Microbiol.">
        <title>The Global Catalogue of Microorganisms (GCM) 10K type strain sequencing project: providing services to taxonomists for standard genome sequencing and annotation.</title>
        <authorList>
            <consortium name="The Broad Institute Genomics Platform"/>
            <consortium name="The Broad Institute Genome Sequencing Center for Infectious Disease"/>
            <person name="Wu L."/>
            <person name="Ma J."/>
        </authorList>
    </citation>
    <scope>NUCLEOTIDE SEQUENCE [LARGE SCALE GENOMIC DNA]</scope>
    <source>
        <strain evidence="3">JCM 16722</strain>
    </source>
</reference>
<feature type="transmembrane region" description="Helical" evidence="1">
    <location>
        <begin position="55"/>
        <end position="72"/>
    </location>
</feature>
<keyword evidence="1" id="KW-0812">Transmembrane</keyword>
<protein>
    <submittedName>
        <fullName evidence="2">Uncharacterized protein</fullName>
    </submittedName>
</protein>
<keyword evidence="3" id="KW-1185">Reference proteome</keyword>
<name>A0ABP8A4C8_9SPHI</name>
<keyword evidence="1" id="KW-0472">Membrane</keyword>
<dbReference type="EMBL" id="BAAAZK010000007">
    <property type="protein sequence ID" value="GAA4177468.1"/>
    <property type="molecule type" value="Genomic_DNA"/>
</dbReference>